<proteinExistence type="predicted"/>
<evidence type="ECO:0000313" key="3">
    <source>
        <dbReference type="Proteomes" id="UP001500238"/>
    </source>
</evidence>
<keyword evidence="3" id="KW-1185">Reference proteome</keyword>
<accession>A0ABN1HPJ4</accession>
<dbReference type="Proteomes" id="UP001500238">
    <property type="component" value="Unassembled WGS sequence"/>
</dbReference>
<dbReference type="Pfam" id="PF06855">
    <property type="entry name" value="YozE_SAM_like"/>
    <property type="match status" value="1"/>
</dbReference>
<dbReference type="EMBL" id="BAAAES010000004">
    <property type="protein sequence ID" value="GAA0661315.1"/>
    <property type="molecule type" value="Genomic_DNA"/>
</dbReference>
<dbReference type="RefSeq" id="WP_343796445.1">
    <property type="nucleotide sequence ID" value="NZ_BAAAES010000004.1"/>
</dbReference>
<gene>
    <name evidence="2" type="ORF">GCM10009102_07610</name>
</gene>
<feature type="domain" description="YozE SAM-like" evidence="1">
    <location>
        <begin position="30"/>
        <end position="86"/>
    </location>
</feature>
<dbReference type="SUPFAM" id="SSF140652">
    <property type="entry name" value="YozE-like"/>
    <property type="match status" value="1"/>
</dbReference>
<dbReference type="InterPro" id="IPR023089">
    <property type="entry name" value="YozE_SAM-like"/>
</dbReference>
<name>A0ABN1HPJ4_9SPHN</name>
<protein>
    <recommendedName>
        <fullName evidence="1">YozE SAM-like domain-containing protein</fullName>
    </recommendedName>
</protein>
<reference evidence="2 3" key="1">
    <citation type="journal article" date="2019" name="Int. J. Syst. Evol. Microbiol.">
        <title>The Global Catalogue of Microorganisms (GCM) 10K type strain sequencing project: providing services to taxonomists for standard genome sequencing and annotation.</title>
        <authorList>
            <consortium name="The Broad Institute Genomics Platform"/>
            <consortium name="The Broad Institute Genome Sequencing Center for Infectious Disease"/>
            <person name="Wu L."/>
            <person name="Ma J."/>
        </authorList>
    </citation>
    <scope>NUCLEOTIDE SEQUENCE [LARGE SCALE GENOMIC DNA]</scope>
    <source>
        <strain evidence="2 3">JCM 14603</strain>
    </source>
</reference>
<comment type="caution">
    <text evidence="2">The sequence shown here is derived from an EMBL/GenBank/DDBJ whole genome shotgun (WGS) entry which is preliminary data.</text>
</comment>
<sequence>MNKQSVAGGGRDGDMHMIEQNDDDRLQVAFGRWLLTQRNRGDWVDGIAEAARADRTFPREGDPEAVRAHLRKQQADGDAFAAIDDAESDWMAV</sequence>
<evidence type="ECO:0000259" key="1">
    <source>
        <dbReference type="Pfam" id="PF06855"/>
    </source>
</evidence>
<dbReference type="InterPro" id="IPR036806">
    <property type="entry name" value="YozE_SAM-like_sf"/>
</dbReference>
<organism evidence="2 3">
    <name type="scientific">Sphingomonas insulae</name>
    <dbReference type="NCBI Taxonomy" id="424800"/>
    <lineage>
        <taxon>Bacteria</taxon>
        <taxon>Pseudomonadati</taxon>
        <taxon>Pseudomonadota</taxon>
        <taxon>Alphaproteobacteria</taxon>
        <taxon>Sphingomonadales</taxon>
        <taxon>Sphingomonadaceae</taxon>
        <taxon>Sphingomonas</taxon>
    </lineage>
</organism>
<evidence type="ECO:0000313" key="2">
    <source>
        <dbReference type="EMBL" id="GAA0661315.1"/>
    </source>
</evidence>